<accession>A0A1F7RP12</accession>
<feature type="transmembrane region" description="Helical" evidence="9">
    <location>
        <begin position="131"/>
        <end position="155"/>
    </location>
</feature>
<dbReference type="Proteomes" id="UP000178526">
    <property type="component" value="Unassembled WGS sequence"/>
</dbReference>
<evidence type="ECO:0008006" key="14">
    <source>
        <dbReference type="Google" id="ProtNLM"/>
    </source>
</evidence>
<dbReference type="Gene3D" id="3.40.50.300">
    <property type="entry name" value="P-loop containing nucleotide triphosphate hydrolases"/>
    <property type="match status" value="1"/>
</dbReference>
<dbReference type="InterPro" id="IPR003439">
    <property type="entry name" value="ABC_transporter-like_ATP-bd"/>
</dbReference>
<dbReference type="PROSITE" id="PS50893">
    <property type="entry name" value="ABC_TRANSPORTER_2"/>
    <property type="match status" value="1"/>
</dbReference>
<dbReference type="InterPro" id="IPR036640">
    <property type="entry name" value="ABC1_TM_sf"/>
</dbReference>
<dbReference type="PANTHER" id="PTHR43394:SF1">
    <property type="entry name" value="ATP-BINDING CASSETTE SUB-FAMILY B MEMBER 10, MITOCHONDRIAL"/>
    <property type="match status" value="1"/>
</dbReference>
<dbReference type="SUPFAM" id="SSF52540">
    <property type="entry name" value="P-loop containing nucleoside triphosphate hydrolases"/>
    <property type="match status" value="1"/>
</dbReference>
<dbReference type="AlphaFoldDB" id="A0A1F7RP12"/>
<evidence type="ECO:0000259" key="10">
    <source>
        <dbReference type="PROSITE" id="PS50893"/>
    </source>
</evidence>
<evidence type="ECO:0000256" key="7">
    <source>
        <dbReference type="ARBA" id="ARBA00022989"/>
    </source>
</evidence>
<dbReference type="GO" id="GO:0005524">
    <property type="term" value="F:ATP binding"/>
    <property type="evidence" value="ECO:0007669"/>
    <property type="project" value="UniProtKB-KW"/>
</dbReference>
<dbReference type="InterPro" id="IPR003593">
    <property type="entry name" value="AAA+_ATPase"/>
</dbReference>
<evidence type="ECO:0000256" key="8">
    <source>
        <dbReference type="ARBA" id="ARBA00023136"/>
    </source>
</evidence>
<evidence type="ECO:0000256" key="5">
    <source>
        <dbReference type="ARBA" id="ARBA00022741"/>
    </source>
</evidence>
<dbReference type="SMART" id="SM00382">
    <property type="entry name" value="AAA"/>
    <property type="match status" value="1"/>
</dbReference>
<protein>
    <recommendedName>
        <fullName evidence="14">ABC transporter ATP-binding protein</fullName>
    </recommendedName>
</protein>
<evidence type="ECO:0000313" key="13">
    <source>
        <dbReference type="Proteomes" id="UP000178526"/>
    </source>
</evidence>
<dbReference type="InterPro" id="IPR027417">
    <property type="entry name" value="P-loop_NTPase"/>
</dbReference>
<comment type="caution">
    <text evidence="12">The sequence shown here is derived from an EMBL/GenBank/DDBJ whole genome shotgun (WGS) entry which is preliminary data.</text>
</comment>
<keyword evidence="4 9" id="KW-0812">Transmembrane</keyword>
<dbReference type="SUPFAM" id="SSF90123">
    <property type="entry name" value="ABC transporter transmembrane region"/>
    <property type="match status" value="1"/>
</dbReference>
<evidence type="ECO:0000256" key="3">
    <source>
        <dbReference type="ARBA" id="ARBA00022475"/>
    </source>
</evidence>
<evidence type="ECO:0000259" key="11">
    <source>
        <dbReference type="PROSITE" id="PS50929"/>
    </source>
</evidence>
<keyword evidence="6" id="KW-0067">ATP-binding</keyword>
<feature type="transmembrane region" description="Helical" evidence="9">
    <location>
        <begin position="20"/>
        <end position="42"/>
    </location>
</feature>
<dbReference type="InterPro" id="IPR017871">
    <property type="entry name" value="ABC_transporter-like_CS"/>
</dbReference>
<keyword evidence="8 9" id="KW-0472">Membrane</keyword>
<dbReference type="GO" id="GO:0005886">
    <property type="term" value="C:plasma membrane"/>
    <property type="evidence" value="ECO:0007669"/>
    <property type="project" value="UniProtKB-SubCell"/>
</dbReference>
<dbReference type="InterPro" id="IPR011527">
    <property type="entry name" value="ABC1_TM_dom"/>
</dbReference>
<dbReference type="GO" id="GO:0015421">
    <property type="term" value="F:ABC-type oligopeptide transporter activity"/>
    <property type="evidence" value="ECO:0007669"/>
    <property type="project" value="TreeGrafter"/>
</dbReference>
<gene>
    <name evidence="12" type="ORF">A2042_01975</name>
</gene>
<evidence type="ECO:0000256" key="4">
    <source>
        <dbReference type="ARBA" id="ARBA00022692"/>
    </source>
</evidence>
<dbReference type="EMBL" id="MGDB01000021">
    <property type="protein sequence ID" value="OGL42898.1"/>
    <property type="molecule type" value="Genomic_DNA"/>
</dbReference>
<feature type="domain" description="ABC transmembrane type-1" evidence="11">
    <location>
        <begin position="23"/>
        <end position="304"/>
    </location>
</feature>
<dbReference type="FunFam" id="3.40.50.300:FF:000221">
    <property type="entry name" value="Multidrug ABC transporter ATP-binding protein"/>
    <property type="match status" value="1"/>
</dbReference>
<organism evidence="12 13">
    <name type="scientific">Candidatus Schekmanbacteria bacterium GWA2_38_11</name>
    <dbReference type="NCBI Taxonomy" id="1817876"/>
    <lineage>
        <taxon>Bacteria</taxon>
        <taxon>Candidatus Schekmaniibacteriota</taxon>
    </lineage>
</organism>
<keyword evidence="3" id="KW-1003">Cell membrane</keyword>
<dbReference type="FunFam" id="1.20.1560.10:FF:000011">
    <property type="entry name" value="Multidrug ABC transporter ATP-binding protein"/>
    <property type="match status" value="1"/>
</dbReference>
<evidence type="ECO:0000256" key="9">
    <source>
        <dbReference type="SAM" id="Phobius"/>
    </source>
</evidence>
<feature type="domain" description="ABC transporter" evidence="10">
    <location>
        <begin position="338"/>
        <end position="584"/>
    </location>
</feature>
<sequence length="594" mass="67160">MNFKTNYSRLRDYILHYKWWFMGGILSSVIFDSTSLIIPWILKLSIESLKKKLDFKYVTYYVSIIVSLALFGSLFRVISRYLIFGASRYIENDVREDLFSHLLKQSSSFYQKRKTGDIISRATNDLTTVRMFIGFGMLTVVSTCFTYIFAATAMITLSLKLTLFALLPYPIIFFIVKIVTPVMFRVSKKLQEQLGDVSSRVQENVSGIHVVKSYVQEENEENSFLELNIDYFRNKMKMVRIMGTLFPLMGTLGGIGTLIILWQGGRMVILGEISLGDFVAFNGYLALLIWPSIALGWIFTLIQRGLASFERICEILRENPTIADNPETLPVEKISGELELRDLNFSYPAKQNGNNSSIEVLKNINLKISKGEFIAVVGRTGAGKSTLAKLILRLLEIEEGRIFIDGIDITKIPLNVLRKSIGYVPQESFLFNATIRENIAYGIEGNGLEGNNDHTVEEASAIADLSKDVENFPKRFETLIGERGINISGGQKQRISLARTIILPASVLVFDDPLSSVDADTEKAILERIKEMARGITTIFITHRIPSIKDADRIIVMENGEIREIGTHEELMALSGTYYDLYNQQLLIEELEEV</sequence>
<dbReference type="InterPro" id="IPR039421">
    <property type="entry name" value="Type_1_exporter"/>
</dbReference>
<proteinExistence type="predicted"/>
<dbReference type="PROSITE" id="PS50929">
    <property type="entry name" value="ABC_TM1F"/>
    <property type="match status" value="1"/>
</dbReference>
<dbReference type="PROSITE" id="PS00211">
    <property type="entry name" value="ABC_TRANSPORTER_1"/>
    <property type="match status" value="1"/>
</dbReference>
<name>A0A1F7RP12_9BACT</name>
<comment type="subcellular location">
    <subcellularLocation>
        <location evidence="1">Cell membrane</location>
        <topology evidence="1">Multi-pass membrane protein</topology>
    </subcellularLocation>
</comment>
<evidence type="ECO:0000256" key="6">
    <source>
        <dbReference type="ARBA" id="ARBA00022840"/>
    </source>
</evidence>
<keyword evidence="5" id="KW-0547">Nucleotide-binding</keyword>
<dbReference type="Gene3D" id="1.20.1560.10">
    <property type="entry name" value="ABC transporter type 1, transmembrane domain"/>
    <property type="match status" value="1"/>
</dbReference>
<feature type="transmembrane region" description="Helical" evidence="9">
    <location>
        <begin position="241"/>
        <end position="263"/>
    </location>
</feature>
<evidence type="ECO:0000256" key="1">
    <source>
        <dbReference type="ARBA" id="ARBA00004651"/>
    </source>
</evidence>
<dbReference type="Pfam" id="PF00005">
    <property type="entry name" value="ABC_tran"/>
    <property type="match status" value="1"/>
</dbReference>
<feature type="transmembrane region" description="Helical" evidence="9">
    <location>
        <begin position="283"/>
        <end position="302"/>
    </location>
</feature>
<dbReference type="PANTHER" id="PTHR43394">
    <property type="entry name" value="ATP-DEPENDENT PERMEASE MDL1, MITOCHONDRIAL"/>
    <property type="match status" value="1"/>
</dbReference>
<keyword evidence="2" id="KW-0813">Transport</keyword>
<dbReference type="Pfam" id="PF00664">
    <property type="entry name" value="ABC_membrane"/>
    <property type="match status" value="1"/>
</dbReference>
<keyword evidence="7 9" id="KW-1133">Transmembrane helix</keyword>
<dbReference type="GO" id="GO:0016887">
    <property type="term" value="F:ATP hydrolysis activity"/>
    <property type="evidence" value="ECO:0007669"/>
    <property type="project" value="InterPro"/>
</dbReference>
<feature type="transmembrane region" description="Helical" evidence="9">
    <location>
        <begin position="57"/>
        <end position="78"/>
    </location>
</feature>
<evidence type="ECO:0000313" key="12">
    <source>
        <dbReference type="EMBL" id="OGL42898.1"/>
    </source>
</evidence>
<feature type="transmembrane region" description="Helical" evidence="9">
    <location>
        <begin position="161"/>
        <end position="184"/>
    </location>
</feature>
<dbReference type="CDD" id="cd18541">
    <property type="entry name" value="ABC_6TM_TmrB_like"/>
    <property type="match status" value="1"/>
</dbReference>
<reference evidence="12 13" key="1">
    <citation type="journal article" date="2016" name="Nat. Commun.">
        <title>Thousands of microbial genomes shed light on interconnected biogeochemical processes in an aquifer system.</title>
        <authorList>
            <person name="Anantharaman K."/>
            <person name="Brown C.T."/>
            <person name="Hug L.A."/>
            <person name="Sharon I."/>
            <person name="Castelle C.J."/>
            <person name="Probst A.J."/>
            <person name="Thomas B.C."/>
            <person name="Singh A."/>
            <person name="Wilkins M.J."/>
            <person name="Karaoz U."/>
            <person name="Brodie E.L."/>
            <person name="Williams K.H."/>
            <person name="Hubbard S.S."/>
            <person name="Banfield J.F."/>
        </authorList>
    </citation>
    <scope>NUCLEOTIDE SEQUENCE [LARGE SCALE GENOMIC DNA]</scope>
</reference>
<evidence type="ECO:0000256" key="2">
    <source>
        <dbReference type="ARBA" id="ARBA00022448"/>
    </source>
</evidence>